<dbReference type="PANTHER" id="PTHR42928">
    <property type="entry name" value="TRICARBOXYLATE-BINDING PROTEIN"/>
    <property type="match status" value="1"/>
</dbReference>
<evidence type="ECO:0000313" key="3">
    <source>
        <dbReference type="EMBL" id="RAI40098.1"/>
    </source>
</evidence>
<keyword evidence="2" id="KW-0732">Signal</keyword>
<reference evidence="3 4" key="1">
    <citation type="submission" date="2017-07" db="EMBL/GenBank/DDBJ databases">
        <title>Draft Genome Sequences of Select Purple Nonsulfur Bacteria.</title>
        <authorList>
            <person name="Lasarre B."/>
            <person name="Mckinlay J.B."/>
        </authorList>
    </citation>
    <scope>NUCLEOTIDE SEQUENCE [LARGE SCALE GENOMIC DNA]</scope>
    <source>
        <strain evidence="3 4">DSM 5909</strain>
    </source>
</reference>
<evidence type="ECO:0000256" key="2">
    <source>
        <dbReference type="SAM" id="SignalP"/>
    </source>
</evidence>
<accession>A0A327KXI9</accession>
<feature type="chain" id="PRO_5016455911" description="LacI family transcriptional regulator" evidence="2">
    <location>
        <begin position="33"/>
        <end position="332"/>
    </location>
</feature>
<name>A0A327KXI9_9BRAD</name>
<comment type="similarity">
    <text evidence="1">Belongs to the UPF0065 (bug) family.</text>
</comment>
<dbReference type="RefSeq" id="WP_111421626.1">
    <property type="nucleotide sequence ID" value="NZ_NPEX01000249.1"/>
</dbReference>
<keyword evidence="4" id="KW-1185">Reference proteome</keyword>
<evidence type="ECO:0000256" key="1">
    <source>
        <dbReference type="ARBA" id="ARBA00006987"/>
    </source>
</evidence>
<dbReference type="EMBL" id="NPEX01000249">
    <property type="protein sequence ID" value="RAI40098.1"/>
    <property type="molecule type" value="Genomic_DNA"/>
</dbReference>
<dbReference type="AlphaFoldDB" id="A0A327KXI9"/>
<gene>
    <name evidence="3" type="ORF">CH341_24460</name>
</gene>
<proteinExistence type="inferred from homology"/>
<dbReference type="SUPFAM" id="SSF53850">
    <property type="entry name" value="Periplasmic binding protein-like II"/>
    <property type="match status" value="1"/>
</dbReference>
<feature type="signal peptide" evidence="2">
    <location>
        <begin position="1"/>
        <end position="32"/>
    </location>
</feature>
<protein>
    <recommendedName>
        <fullName evidence="5">LacI family transcriptional regulator</fullName>
    </recommendedName>
</protein>
<sequence length="332" mass="34007">MSPSRSVLTRRTASLAAALALAFAVGPGTAGAQPYPSKLVRVVVAFGPGTSTDIIARLVGGGLAAELGQTVIVENRPGSGGSIGTAAVARSTPDGYTLTLGTVGTHAINAGLFPRLPYDPLKDFVPIALVGYTPTLLVVPKALPVANVAELVAYAKAQPDGIAFASAGPGTSGHLAGEFLKSVSGTKMVHVPYKEGGMGLSDLMAGQVQFMFYHPAAVMPHIQSGNLKAIAGSGARRSSAAPTVPTMIEQGFPGFDLVAWFVLYAPAGTPEPVVARLRDAAGRVLATPEIAGQLQAQGVELMPLKGDELTAFTRTEVAKWTDLVKASGARID</sequence>
<dbReference type="InterPro" id="IPR042100">
    <property type="entry name" value="Bug_dom1"/>
</dbReference>
<evidence type="ECO:0008006" key="5">
    <source>
        <dbReference type="Google" id="ProtNLM"/>
    </source>
</evidence>
<organism evidence="3 4">
    <name type="scientific">Rhodoplanes roseus</name>
    <dbReference type="NCBI Taxonomy" id="29409"/>
    <lineage>
        <taxon>Bacteria</taxon>
        <taxon>Pseudomonadati</taxon>
        <taxon>Pseudomonadota</taxon>
        <taxon>Alphaproteobacteria</taxon>
        <taxon>Hyphomicrobiales</taxon>
        <taxon>Nitrobacteraceae</taxon>
        <taxon>Rhodoplanes</taxon>
    </lineage>
</organism>
<dbReference type="Gene3D" id="3.40.190.10">
    <property type="entry name" value="Periplasmic binding protein-like II"/>
    <property type="match status" value="1"/>
</dbReference>
<dbReference type="Proteomes" id="UP000249130">
    <property type="component" value="Unassembled WGS sequence"/>
</dbReference>
<dbReference type="PIRSF" id="PIRSF017082">
    <property type="entry name" value="YflP"/>
    <property type="match status" value="1"/>
</dbReference>
<dbReference type="PROSITE" id="PS51318">
    <property type="entry name" value="TAT"/>
    <property type="match status" value="1"/>
</dbReference>
<dbReference type="InterPro" id="IPR005064">
    <property type="entry name" value="BUG"/>
</dbReference>
<dbReference type="CDD" id="cd13578">
    <property type="entry name" value="PBP2_Bug27"/>
    <property type="match status" value="1"/>
</dbReference>
<comment type="caution">
    <text evidence="3">The sequence shown here is derived from an EMBL/GenBank/DDBJ whole genome shotgun (WGS) entry which is preliminary data.</text>
</comment>
<evidence type="ECO:0000313" key="4">
    <source>
        <dbReference type="Proteomes" id="UP000249130"/>
    </source>
</evidence>
<dbReference type="Gene3D" id="3.40.190.150">
    <property type="entry name" value="Bordetella uptake gene, domain 1"/>
    <property type="match status" value="1"/>
</dbReference>
<dbReference type="InterPro" id="IPR006311">
    <property type="entry name" value="TAT_signal"/>
</dbReference>
<dbReference type="Pfam" id="PF03401">
    <property type="entry name" value="TctC"/>
    <property type="match status" value="1"/>
</dbReference>
<dbReference type="PANTHER" id="PTHR42928:SF5">
    <property type="entry name" value="BLR1237 PROTEIN"/>
    <property type="match status" value="1"/>
</dbReference>
<dbReference type="OrthoDB" id="8443386at2"/>